<accession>A0A5K7XK92</accession>
<dbReference type="RefSeq" id="WP_198421762.1">
    <property type="nucleotide sequence ID" value="NZ_AP021861.1"/>
</dbReference>
<gene>
    <name evidence="2" type="ORF">PLANPX_4295</name>
</gene>
<dbReference type="EMBL" id="AP021861">
    <property type="protein sequence ID" value="BBO34683.1"/>
    <property type="molecule type" value="Genomic_DNA"/>
</dbReference>
<dbReference type="AlphaFoldDB" id="A0A5K7XK92"/>
<evidence type="ECO:0000313" key="2">
    <source>
        <dbReference type="EMBL" id="BBO34683.1"/>
    </source>
</evidence>
<feature type="domain" description="DUF4350" evidence="1">
    <location>
        <begin position="45"/>
        <end position="274"/>
    </location>
</feature>
<proteinExistence type="predicted"/>
<dbReference type="Pfam" id="PF14258">
    <property type="entry name" value="DUF4350"/>
    <property type="match status" value="1"/>
</dbReference>
<evidence type="ECO:0000313" key="3">
    <source>
        <dbReference type="Proteomes" id="UP000326837"/>
    </source>
</evidence>
<name>A0A5K7XK92_9BACT</name>
<sequence length="440" mass="48051">MLSARNVIVGVILLLLLSLGSAIWMAFTNVPGQDGWGADSRGVRAGGFRAAHDVLLSLGVAVDRQLIPSMTDAEHDSTFVIWAPMTTLVDMEPAHLTQLSRWVEQGGRLAVTRPAADRGLFAKARASANKNPKDVLTELGLPDVFFLETNVLPQGEVTDLVDEAAGRPWRQIGKNWLQEKSTKVRYVQVKLHGSCREWDGVNAICVPEKEAWSISYDEPQPVGRVTFVDKDDERRTLAAIFPVGKGEIAVMASPAIASNWLLGEADNSVLAFQLMTLGRSRVVFDEFYHGLTIRGNALWLFTQPGYAALALAILAVAGCWIWRSAVHLGPPIADRPVSRRSIAEYVEAMSRFMLRGRGSDRHLLSKLRSGTLWSLAESSGLPPDLDDVDRIAAAIARRDGKRSADFTRAIDQADRVLADAKANPAAILDAIRKVNACLSN</sequence>
<dbReference type="InterPro" id="IPR025646">
    <property type="entry name" value="DUF4350"/>
</dbReference>
<dbReference type="Proteomes" id="UP000326837">
    <property type="component" value="Chromosome"/>
</dbReference>
<keyword evidence="3" id="KW-1185">Reference proteome</keyword>
<organism evidence="2 3">
    <name type="scientific">Lacipirellula parvula</name>
    <dbReference type="NCBI Taxonomy" id="2650471"/>
    <lineage>
        <taxon>Bacteria</taxon>
        <taxon>Pseudomonadati</taxon>
        <taxon>Planctomycetota</taxon>
        <taxon>Planctomycetia</taxon>
        <taxon>Pirellulales</taxon>
        <taxon>Lacipirellulaceae</taxon>
        <taxon>Lacipirellula</taxon>
    </lineage>
</organism>
<reference evidence="3" key="1">
    <citation type="submission" date="2019-10" db="EMBL/GenBank/DDBJ databases">
        <title>Lacipirellula parvula gen. nov., sp. nov., representing a lineage of planctomycetes widespread in freshwater anoxic habitats, and description of the family Lacipirellulaceae.</title>
        <authorList>
            <person name="Dedysh S.N."/>
            <person name="Kulichevskaya I.S."/>
            <person name="Beletsky A.V."/>
            <person name="Rakitin A.L."/>
            <person name="Mardanov A.V."/>
            <person name="Ivanova A.A."/>
            <person name="Saltykova V.X."/>
            <person name="Rijpstra W.I.C."/>
            <person name="Sinninghe Damste J.S."/>
            <person name="Ravin N.V."/>
        </authorList>
    </citation>
    <scope>NUCLEOTIDE SEQUENCE [LARGE SCALE GENOMIC DNA]</scope>
    <source>
        <strain evidence="3">PX69</strain>
    </source>
</reference>
<dbReference type="KEGG" id="lpav:PLANPX_4295"/>
<protein>
    <recommendedName>
        <fullName evidence="1">DUF4350 domain-containing protein</fullName>
    </recommendedName>
</protein>
<evidence type="ECO:0000259" key="1">
    <source>
        <dbReference type="Pfam" id="PF14258"/>
    </source>
</evidence>